<dbReference type="Proteomes" id="UP000250140">
    <property type="component" value="Unassembled WGS sequence"/>
</dbReference>
<evidence type="ECO:0000259" key="2">
    <source>
        <dbReference type="PROSITE" id="PS50011"/>
    </source>
</evidence>
<evidence type="ECO:0000313" key="4">
    <source>
        <dbReference type="Proteomes" id="UP000250140"/>
    </source>
</evidence>
<gene>
    <name evidence="3" type="ORF">AOQ84DRAFT_324797</name>
</gene>
<dbReference type="GO" id="GO:0004672">
    <property type="term" value="F:protein kinase activity"/>
    <property type="evidence" value="ECO:0007669"/>
    <property type="project" value="InterPro"/>
</dbReference>
<dbReference type="AlphaFoldDB" id="A0A8E2ETP7"/>
<accession>A0A8E2ETP7</accession>
<dbReference type="SUPFAM" id="SSF56112">
    <property type="entry name" value="Protein kinase-like (PK-like)"/>
    <property type="match status" value="1"/>
</dbReference>
<feature type="domain" description="Protein kinase" evidence="2">
    <location>
        <begin position="229"/>
        <end position="377"/>
    </location>
</feature>
<dbReference type="InterPro" id="IPR011009">
    <property type="entry name" value="Kinase-like_dom_sf"/>
</dbReference>
<protein>
    <recommendedName>
        <fullName evidence="2">Protein kinase domain-containing protein</fullName>
    </recommendedName>
</protein>
<name>A0A8E2ETP7_9PEZI</name>
<sequence length="377" mass="42236">MRIIPDLVSSYDFANSPTAPLPIDEHLRTDQIDHPHEHAEQPTAEEQPPEIDILEELMRNTNLELAGVDSSEALTTLPRVDFSSDTTSIPGMFFHDIPWNPLGSSTYTHPDALSKLQEAIELTAADHDPEISGQRSKRQGIHIRSETESTGSYVTAKTSSTATYFTASSKLGDHNPPALSSIRGFIPRSSWYSHLESRGMIPDAFFEKDWSGRGQHAEFEPDEADLIPLRVEKVIGYSATALVESVMCRRIRLARKTIMCGRRIKREDAVTEVEHLQRLSHFHLIQVIGTCIMGKHLSILLYPVAQYNLETFMDSITERTIVQGRKGKSSDEISAFKTLYLYDFVGCLSNGLHYIHASGTKHMDIKPKNLLPAPIDL</sequence>
<keyword evidence="4" id="KW-1185">Reference proteome</keyword>
<dbReference type="OrthoDB" id="4062651at2759"/>
<proteinExistence type="predicted"/>
<organism evidence="3 4">
    <name type="scientific">Glonium stellatum</name>
    <dbReference type="NCBI Taxonomy" id="574774"/>
    <lineage>
        <taxon>Eukaryota</taxon>
        <taxon>Fungi</taxon>
        <taxon>Dikarya</taxon>
        <taxon>Ascomycota</taxon>
        <taxon>Pezizomycotina</taxon>
        <taxon>Dothideomycetes</taxon>
        <taxon>Pleosporomycetidae</taxon>
        <taxon>Gloniales</taxon>
        <taxon>Gloniaceae</taxon>
        <taxon>Glonium</taxon>
    </lineage>
</organism>
<dbReference type="Gene3D" id="1.10.510.10">
    <property type="entry name" value="Transferase(Phosphotransferase) domain 1"/>
    <property type="match status" value="1"/>
</dbReference>
<evidence type="ECO:0000256" key="1">
    <source>
        <dbReference type="SAM" id="MobiDB-lite"/>
    </source>
</evidence>
<evidence type="ECO:0000313" key="3">
    <source>
        <dbReference type="EMBL" id="OCL04168.1"/>
    </source>
</evidence>
<dbReference type="PROSITE" id="PS50011">
    <property type="entry name" value="PROTEIN_KINASE_DOM"/>
    <property type="match status" value="1"/>
</dbReference>
<dbReference type="InterPro" id="IPR000719">
    <property type="entry name" value="Prot_kinase_dom"/>
</dbReference>
<dbReference type="Pfam" id="PF00069">
    <property type="entry name" value="Pkinase"/>
    <property type="match status" value="1"/>
</dbReference>
<reference evidence="3 4" key="1">
    <citation type="journal article" date="2016" name="Nat. Commun.">
        <title>Ectomycorrhizal ecology is imprinted in the genome of the dominant symbiotic fungus Cenococcum geophilum.</title>
        <authorList>
            <consortium name="DOE Joint Genome Institute"/>
            <person name="Peter M."/>
            <person name="Kohler A."/>
            <person name="Ohm R.A."/>
            <person name="Kuo A."/>
            <person name="Krutzmann J."/>
            <person name="Morin E."/>
            <person name="Arend M."/>
            <person name="Barry K.W."/>
            <person name="Binder M."/>
            <person name="Choi C."/>
            <person name="Clum A."/>
            <person name="Copeland A."/>
            <person name="Grisel N."/>
            <person name="Haridas S."/>
            <person name="Kipfer T."/>
            <person name="LaButti K."/>
            <person name="Lindquist E."/>
            <person name="Lipzen A."/>
            <person name="Maire R."/>
            <person name="Meier B."/>
            <person name="Mihaltcheva S."/>
            <person name="Molinier V."/>
            <person name="Murat C."/>
            <person name="Poggeler S."/>
            <person name="Quandt C.A."/>
            <person name="Sperisen C."/>
            <person name="Tritt A."/>
            <person name="Tisserant E."/>
            <person name="Crous P.W."/>
            <person name="Henrissat B."/>
            <person name="Nehls U."/>
            <person name="Egli S."/>
            <person name="Spatafora J.W."/>
            <person name="Grigoriev I.V."/>
            <person name="Martin F.M."/>
        </authorList>
    </citation>
    <scope>NUCLEOTIDE SEQUENCE [LARGE SCALE GENOMIC DNA]</scope>
    <source>
        <strain evidence="3 4">CBS 207.34</strain>
    </source>
</reference>
<feature type="region of interest" description="Disordered" evidence="1">
    <location>
        <begin position="130"/>
        <end position="152"/>
    </location>
</feature>
<dbReference type="GO" id="GO:0005524">
    <property type="term" value="F:ATP binding"/>
    <property type="evidence" value="ECO:0007669"/>
    <property type="project" value="InterPro"/>
</dbReference>
<dbReference type="EMBL" id="KV750581">
    <property type="protein sequence ID" value="OCL04168.1"/>
    <property type="molecule type" value="Genomic_DNA"/>
</dbReference>